<dbReference type="Proteomes" id="UP000228533">
    <property type="component" value="Unassembled WGS sequence"/>
</dbReference>
<name>A0A2M6WT15_9BACT</name>
<dbReference type="PANTHER" id="PTHR11669:SF8">
    <property type="entry name" value="DNA POLYMERASE III SUBUNIT DELTA"/>
    <property type="match status" value="1"/>
</dbReference>
<evidence type="ECO:0008006" key="3">
    <source>
        <dbReference type="Google" id="ProtNLM"/>
    </source>
</evidence>
<evidence type="ECO:0000313" key="2">
    <source>
        <dbReference type="Proteomes" id="UP000228533"/>
    </source>
</evidence>
<gene>
    <name evidence="1" type="ORF">COT94_03125</name>
</gene>
<reference evidence="2" key="1">
    <citation type="submission" date="2017-09" db="EMBL/GenBank/DDBJ databases">
        <title>Depth-based differentiation of microbial function through sediment-hosted aquifers and enrichment of novel symbionts in the deep terrestrial subsurface.</title>
        <authorList>
            <person name="Probst A.J."/>
            <person name="Ladd B."/>
            <person name="Jarett J.K."/>
            <person name="Geller-Mcgrath D.E."/>
            <person name="Sieber C.M.K."/>
            <person name="Emerson J.B."/>
            <person name="Anantharaman K."/>
            <person name="Thomas B.C."/>
            <person name="Malmstrom R."/>
            <person name="Stieglmeier M."/>
            <person name="Klingl A."/>
            <person name="Woyke T."/>
            <person name="Ryan C.M."/>
            <person name="Banfield J.F."/>
        </authorList>
    </citation>
    <scope>NUCLEOTIDE SEQUENCE [LARGE SCALE GENOMIC DNA]</scope>
</reference>
<dbReference type="SUPFAM" id="SSF52540">
    <property type="entry name" value="P-loop containing nucleoside triphosphate hydrolases"/>
    <property type="match status" value="1"/>
</dbReference>
<proteinExistence type="predicted"/>
<dbReference type="GO" id="GO:0006261">
    <property type="term" value="P:DNA-templated DNA replication"/>
    <property type="evidence" value="ECO:0007669"/>
    <property type="project" value="TreeGrafter"/>
</dbReference>
<dbReference type="Gene3D" id="3.40.50.300">
    <property type="entry name" value="P-loop containing nucleotide triphosphate hydrolases"/>
    <property type="match status" value="1"/>
</dbReference>
<protein>
    <recommendedName>
        <fullName evidence="3">DNA polymerase III subunit delta</fullName>
    </recommendedName>
</protein>
<dbReference type="InterPro" id="IPR050238">
    <property type="entry name" value="DNA_Rep/Repair_Clamp_Loader"/>
</dbReference>
<comment type="caution">
    <text evidence="1">The sequence shown here is derived from an EMBL/GenBank/DDBJ whole genome shotgun (WGS) entry which is preliminary data.</text>
</comment>
<accession>A0A2M6WT15</accession>
<dbReference type="InterPro" id="IPR027417">
    <property type="entry name" value="P-loop_NTPase"/>
</dbReference>
<dbReference type="Pfam" id="PF13177">
    <property type="entry name" value="DNA_pol3_delta2"/>
    <property type="match status" value="1"/>
</dbReference>
<dbReference type="AlphaFoldDB" id="A0A2M6WT15"/>
<dbReference type="EMBL" id="PFAM01000017">
    <property type="protein sequence ID" value="PIT95953.1"/>
    <property type="molecule type" value="Genomic_DNA"/>
</dbReference>
<dbReference type="PANTHER" id="PTHR11669">
    <property type="entry name" value="REPLICATION FACTOR C / DNA POLYMERASE III GAMMA-TAU SUBUNIT"/>
    <property type="match status" value="1"/>
</dbReference>
<organism evidence="1 2">
    <name type="scientific">Candidatus Falkowbacteria bacterium CG10_big_fil_rev_8_21_14_0_10_37_14</name>
    <dbReference type="NCBI Taxonomy" id="1974561"/>
    <lineage>
        <taxon>Bacteria</taxon>
        <taxon>Candidatus Falkowiibacteriota</taxon>
    </lineage>
</organism>
<sequence length="335" mass="36949">MISEALKMNNLGNQAVVNQLASLAHQSRLSGLNLSGSYIFSGPSAVGKKQTAMYWAQGLLCLSSRDGHPCLQCASCHQLAIGNHPNLVTLDREEDSKLVGIEPTRDFISHLNRSVDSDSYCFGLINEASLLNEASANALLKTLEEPSRRAIIVLLADNLEALPKTVVSRSQVFRLRPASSKVLSEYLLEKSFERSAIHEAVAISGGRPALALDWLNNDKLRQSQLARLDYLLQIADQPLSDRLSALDKLKYGADSESATETIDSWKIIARDWLLVSAQADDLVVYRRGLDSYNALVSRLGRQRILNFNRALVEADWQLKANVSPKAVLENLVINL</sequence>
<evidence type="ECO:0000313" key="1">
    <source>
        <dbReference type="EMBL" id="PIT95953.1"/>
    </source>
</evidence>